<dbReference type="OrthoDB" id="3268346at2"/>
<reference evidence="4 5" key="1">
    <citation type="submission" date="2019-09" db="EMBL/GenBank/DDBJ databases">
        <authorList>
            <person name="Wang X."/>
        </authorList>
    </citation>
    <scope>NUCLEOTIDE SEQUENCE [LARGE SCALE GENOMIC DNA]</scope>
    <source>
        <strain evidence="4 5">CICC 11023</strain>
    </source>
</reference>
<evidence type="ECO:0000313" key="5">
    <source>
        <dbReference type="Proteomes" id="UP000323876"/>
    </source>
</evidence>
<evidence type="ECO:0000256" key="2">
    <source>
        <dbReference type="SAM" id="SignalP"/>
    </source>
</evidence>
<protein>
    <submittedName>
        <fullName evidence="4">DUF4232 domain-containing protein</fullName>
    </submittedName>
</protein>
<dbReference type="AlphaFoldDB" id="A0A5N0EP37"/>
<evidence type="ECO:0000313" key="4">
    <source>
        <dbReference type="EMBL" id="KAA8889785.1"/>
    </source>
</evidence>
<evidence type="ECO:0000256" key="1">
    <source>
        <dbReference type="SAM" id="MobiDB-lite"/>
    </source>
</evidence>
<organism evidence="4 5">
    <name type="scientific">Nocardia colli</name>
    <dbReference type="NCBI Taxonomy" id="2545717"/>
    <lineage>
        <taxon>Bacteria</taxon>
        <taxon>Bacillati</taxon>
        <taxon>Actinomycetota</taxon>
        <taxon>Actinomycetes</taxon>
        <taxon>Mycobacteriales</taxon>
        <taxon>Nocardiaceae</taxon>
        <taxon>Nocardia</taxon>
    </lineage>
</organism>
<dbReference type="Pfam" id="PF14016">
    <property type="entry name" value="DUF4232"/>
    <property type="match status" value="1"/>
</dbReference>
<dbReference type="Proteomes" id="UP000323876">
    <property type="component" value="Unassembled WGS sequence"/>
</dbReference>
<comment type="caution">
    <text evidence="4">The sequence shown here is derived from an EMBL/GenBank/DDBJ whole genome shotgun (WGS) entry which is preliminary data.</text>
</comment>
<feature type="chain" id="PRO_5038952303" evidence="2">
    <location>
        <begin position="20"/>
        <end position="200"/>
    </location>
</feature>
<feature type="compositionally biased region" description="Low complexity" evidence="1">
    <location>
        <begin position="25"/>
        <end position="56"/>
    </location>
</feature>
<name>A0A5N0EP37_9NOCA</name>
<feature type="region of interest" description="Disordered" evidence="1">
    <location>
        <begin position="20"/>
        <end position="56"/>
    </location>
</feature>
<evidence type="ECO:0000259" key="3">
    <source>
        <dbReference type="Pfam" id="PF14016"/>
    </source>
</evidence>
<accession>A0A5N0EP37</accession>
<feature type="domain" description="DUF4232" evidence="3">
    <location>
        <begin position="63"/>
        <end position="183"/>
    </location>
</feature>
<dbReference type="InterPro" id="IPR025326">
    <property type="entry name" value="DUF4232"/>
</dbReference>
<sequence length="200" mass="20135">MRGTALVLLAAALPLTACGTSTRDPSTMATTPPTAASLSQRTPTLTGPPTTPAAAAPDGVPTCAPGDLTISLGQNSGAAGSIYVPIVFTSTAPAPCTLSGYPGVSLAAGTPPTPLGPPAEPDTASATPQPVTLAPTQAAHAALRYSQAGNYDCERTPAQFLLINPPNQPTPIPQPFTAEACTKPAYLLLHVDYIKPGKEI</sequence>
<dbReference type="RefSeq" id="WP_150399706.1">
    <property type="nucleotide sequence ID" value="NZ_VXLC01000001.1"/>
</dbReference>
<proteinExistence type="predicted"/>
<feature type="signal peptide" evidence="2">
    <location>
        <begin position="1"/>
        <end position="19"/>
    </location>
</feature>
<dbReference type="EMBL" id="VXLC01000001">
    <property type="protein sequence ID" value="KAA8889785.1"/>
    <property type="molecule type" value="Genomic_DNA"/>
</dbReference>
<feature type="region of interest" description="Disordered" evidence="1">
    <location>
        <begin position="109"/>
        <end position="129"/>
    </location>
</feature>
<gene>
    <name evidence="4" type="ORF">F3087_00085</name>
</gene>
<feature type="compositionally biased region" description="Pro residues" evidence="1">
    <location>
        <begin position="111"/>
        <end position="120"/>
    </location>
</feature>
<keyword evidence="2" id="KW-0732">Signal</keyword>
<keyword evidence="5" id="KW-1185">Reference proteome</keyword>